<feature type="domain" description="Glycosyltransferase 2-like" evidence="1">
    <location>
        <begin position="7"/>
        <end position="167"/>
    </location>
</feature>
<keyword evidence="3" id="KW-1185">Reference proteome</keyword>
<gene>
    <name evidence="2" type="ORF">CH339_12035</name>
</gene>
<organism evidence="2 3">
    <name type="scientific">Rhodobium orientis</name>
    <dbReference type="NCBI Taxonomy" id="34017"/>
    <lineage>
        <taxon>Bacteria</taxon>
        <taxon>Pseudomonadati</taxon>
        <taxon>Pseudomonadota</taxon>
        <taxon>Alphaproteobacteria</taxon>
        <taxon>Hyphomicrobiales</taxon>
        <taxon>Rhodobiaceae</taxon>
        <taxon>Rhodobium</taxon>
    </lineage>
</organism>
<evidence type="ECO:0000313" key="3">
    <source>
        <dbReference type="Proteomes" id="UP000249299"/>
    </source>
</evidence>
<dbReference type="Proteomes" id="UP000249299">
    <property type="component" value="Unassembled WGS sequence"/>
</dbReference>
<dbReference type="InterPro" id="IPR001173">
    <property type="entry name" value="Glyco_trans_2-like"/>
</dbReference>
<dbReference type="AlphaFoldDB" id="A0A327JLF4"/>
<dbReference type="RefSeq" id="WP_111434612.1">
    <property type="nucleotide sequence ID" value="NZ_JACIGG010000008.1"/>
</dbReference>
<proteinExistence type="predicted"/>
<dbReference type="Gene3D" id="3.90.550.10">
    <property type="entry name" value="Spore Coat Polysaccharide Biosynthesis Protein SpsA, Chain A"/>
    <property type="match status" value="1"/>
</dbReference>
<evidence type="ECO:0000313" key="2">
    <source>
        <dbReference type="EMBL" id="RAI26911.1"/>
    </source>
</evidence>
<dbReference type="Pfam" id="PF00535">
    <property type="entry name" value="Glycos_transf_2"/>
    <property type="match status" value="1"/>
</dbReference>
<name>A0A327JLF4_9HYPH</name>
<dbReference type="SUPFAM" id="SSF53448">
    <property type="entry name" value="Nucleotide-diphospho-sugar transferases"/>
    <property type="match status" value="1"/>
</dbReference>
<dbReference type="PANTHER" id="PTHR22916">
    <property type="entry name" value="GLYCOSYLTRANSFERASE"/>
    <property type="match status" value="1"/>
</dbReference>
<evidence type="ECO:0000259" key="1">
    <source>
        <dbReference type="Pfam" id="PF00535"/>
    </source>
</evidence>
<sequence>MATPLFSVIIPCWNAEKTIVETLKSVLDQTFGDWEAIVVDDGSTDNTADVVAGFAACDPRISFCTIANGGPSLARNFGAMELARGTYLAFLDADDLWASDKLEVTAARLRENEAAQAFYGRVAFFADTPADASTHSHVRKEPLLLKHVLAENPFCTTSNLVVERKAFLATGGFDDGIVYGEDLEWLVRFVAMSGVIEGIDQTLVYYRNTPGSLSSNIEAMATAWMARYETVRKMGLEVTERDIRSAKARHFRYLARQALRSDAPRFTAMKFALRGVLASPASFFDTPRHGALVLAAACALADIPQSAWRPAIFQ</sequence>
<dbReference type="GO" id="GO:0016758">
    <property type="term" value="F:hexosyltransferase activity"/>
    <property type="evidence" value="ECO:0007669"/>
    <property type="project" value="UniProtKB-ARBA"/>
</dbReference>
<dbReference type="OrthoDB" id="9807795at2"/>
<accession>A0A327JLF4</accession>
<reference evidence="2 3" key="1">
    <citation type="submission" date="2017-07" db="EMBL/GenBank/DDBJ databases">
        <title>Draft Genome Sequences of Select Purple Nonsulfur Bacteria.</title>
        <authorList>
            <person name="Lasarre B."/>
            <person name="Mckinlay J.B."/>
        </authorList>
    </citation>
    <scope>NUCLEOTIDE SEQUENCE [LARGE SCALE GENOMIC DNA]</scope>
    <source>
        <strain evidence="2 3">DSM 11290</strain>
    </source>
</reference>
<dbReference type="InterPro" id="IPR029044">
    <property type="entry name" value="Nucleotide-diphossugar_trans"/>
</dbReference>
<protein>
    <recommendedName>
        <fullName evidence="1">Glycosyltransferase 2-like domain-containing protein</fullName>
    </recommendedName>
</protein>
<comment type="caution">
    <text evidence="2">The sequence shown here is derived from an EMBL/GenBank/DDBJ whole genome shotgun (WGS) entry which is preliminary data.</text>
</comment>
<dbReference type="EMBL" id="NPEV01000024">
    <property type="protein sequence ID" value="RAI26911.1"/>
    <property type="molecule type" value="Genomic_DNA"/>
</dbReference>
<dbReference type="PANTHER" id="PTHR22916:SF3">
    <property type="entry name" value="UDP-GLCNAC:BETAGAL BETA-1,3-N-ACETYLGLUCOSAMINYLTRANSFERASE-LIKE PROTEIN 1"/>
    <property type="match status" value="1"/>
</dbReference>